<dbReference type="PANTHER" id="PTHR45138:SF9">
    <property type="entry name" value="DIGUANYLATE CYCLASE DGCM-RELATED"/>
    <property type="match status" value="1"/>
</dbReference>
<dbReference type="InterPro" id="IPR050469">
    <property type="entry name" value="Diguanylate_Cyclase"/>
</dbReference>
<evidence type="ECO:0000313" key="6">
    <source>
        <dbReference type="EMBL" id="TDT40327.1"/>
    </source>
</evidence>
<dbReference type="EC" id="2.7.7.65" evidence="2"/>
<dbReference type="PROSITE" id="PS50887">
    <property type="entry name" value="GGDEF"/>
    <property type="match status" value="1"/>
</dbReference>
<protein>
    <recommendedName>
        <fullName evidence="2">diguanylate cyclase</fullName>
        <ecNumber evidence="2">2.7.7.65</ecNumber>
    </recommendedName>
</protein>
<dbReference type="Pfam" id="PF00990">
    <property type="entry name" value="GGDEF"/>
    <property type="match status" value="1"/>
</dbReference>
<organism evidence="6 7">
    <name type="scientific">Halospina denitrificans</name>
    <dbReference type="NCBI Taxonomy" id="332522"/>
    <lineage>
        <taxon>Bacteria</taxon>
        <taxon>Pseudomonadati</taxon>
        <taxon>Pseudomonadota</taxon>
        <taxon>Gammaproteobacteria</taxon>
        <taxon>Halospina</taxon>
    </lineage>
</organism>
<dbReference type="InterPro" id="IPR043128">
    <property type="entry name" value="Rev_trsase/Diguanyl_cyclase"/>
</dbReference>
<evidence type="ECO:0000256" key="3">
    <source>
        <dbReference type="ARBA" id="ARBA00034247"/>
    </source>
</evidence>
<dbReference type="SMART" id="SM00267">
    <property type="entry name" value="GGDEF"/>
    <property type="match status" value="1"/>
</dbReference>
<feature type="transmembrane region" description="Helical" evidence="4">
    <location>
        <begin position="85"/>
        <end position="113"/>
    </location>
</feature>
<dbReference type="GO" id="GO:0052621">
    <property type="term" value="F:diguanylate cyclase activity"/>
    <property type="evidence" value="ECO:0007669"/>
    <property type="project" value="UniProtKB-EC"/>
</dbReference>
<dbReference type="CDD" id="cd01949">
    <property type="entry name" value="GGDEF"/>
    <property type="match status" value="1"/>
</dbReference>
<feature type="transmembrane region" description="Helical" evidence="4">
    <location>
        <begin position="7"/>
        <end position="24"/>
    </location>
</feature>
<evidence type="ECO:0000256" key="1">
    <source>
        <dbReference type="ARBA" id="ARBA00001946"/>
    </source>
</evidence>
<evidence type="ECO:0000256" key="4">
    <source>
        <dbReference type="SAM" id="Phobius"/>
    </source>
</evidence>
<evidence type="ECO:0000256" key="2">
    <source>
        <dbReference type="ARBA" id="ARBA00012528"/>
    </source>
</evidence>
<accession>A0A4R7JSK2</accession>
<dbReference type="InterPro" id="IPR000160">
    <property type="entry name" value="GGDEF_dom"/>
</dbReference>
<gene>
    <name evidence="6" type="ORF">DES49_2093</name>
</gene>
<dbReference type="SUPFAM" id="SSF55073">
    <property type="entry name" value="Nucleotide cyclase"/>
    <property type="match status" value="1"/>
</dbReference>
<evidence type="ECO:0000259" key="5">
    <source>
        <dbReference type="PROSITE" id="PS50887"/>
    </source>
</evidence>
<name>A0A4R7JSK2_9GAMM</name>
<dbReference type="FunFam" id="3.30.70.270:FF:000001">
    <property type="entry name" value="Diguanylate cyclase domain protein"/>
    <property type="match status" value="1"/>
</dbReference>
<feature type="transmembrane region" description="Helical" evidence="4">
    <location>
        <begin position="61"/>
        <end position="79"/>
    </location>
</feature>
<comment type="cofactor">
    <cofactor evidence="1">
        <name>Mg(2+)</name>
        <dbReference type="ChEBI" id="CHEBI:18420"/>
    </cofactor>
</comment>
<comment type="catalytic activity">
    <reaction evidence="3">
        <text>2 GTP = 3',3'-c-di-GMP + 2 diphosphate</text>
        <dbReference type="Rhea" id="RHEA:24898"/>
        <dbReference type="ChEBI" id="CHEBI:33019"/>
        <dbReference type="ChEBI" id="CHEBI:37565"/>
        <dbReference type="ChEBI" id="CHEBI:58805"/>
        <dbReference type="EC" id="2.7.7.65"/>
    </reaction>
</comment>
<sequence length="345" mass="38677">MSRFVTWLESTGVLVLIVIGLWAVQSGDMGYGQVLFLFAGLLAANEGAFQLSRKAISHRNGLVVIVLLLYGFLVSTGGQSNTGPLWFYVILPMTFFITGLRAGAFLVGGGILYSILVFRFPELPWVTTQYHPDFQLRFVASVLFVSAFSGILDHQRRKARKELFNAARRHEYAAKTDEMTGLPNRRAMLAELNREWSRYHRAGHLFSIVLMDLDYFKIINDHYGHDAGDHVLESFSALLKSACRESDLPARWGGEEFLILLPDTSRLDALSLTERIRQATEQKPIIYEGQRIPLTLSAGVSSITQATGLEDLLKQVDKNLYLSKEHGRNRITPGVKQDEGATQAR</sequence>
<feature type="transmembrane region" description="Helical" evidence="4">
    <location>
        <begin position="30"/>
        <end position="49"/>
    </location>
</feature>
<feature type="domain" description="GGDEF" evidence="5">
    <location>
        <begin position="204"/>
        <end position="336"/>
    </location>
</feature>
<evidence type="ECO:0000313" key="7">
    <source>
        <dbReference type="Proteomes" id="UP000295830"/>
    </source>
</evidence>
<dbReference type="NCBIfam" id="TIGR00254">
    <property type="entry name" value="GGDEF"/>
    <property type="match status" value="1"/>
</dbReference>
<comment type="caution">
    <text evidence="6">The sequence shown here is derived from an EMBL/GenBank/DDBJ whole genome shotgun (WGS) entry which is preliminary data.</text>
</comment>
<dbReference type="Gene3D" id="3.30.70.270">
    <property type="match status" value="1"/>
</dbReference>
<keyword evidence="4" id="KW-0472">Membrane</keyword>
<proteinExistence type="predicted"/>
<reference evidence="6 7" key="1">
    <citation type="submission" date="2019-03" db="EMBL/GenBank/DDBJ databases">
        <title>Genomic Encyclopedia of Type Strains, Phase IV (KMG-IV): sequencing the most valuable type-strain genomes for metagenomic binning, comparative biology and taxonomic classification.</title>
        <authorList>
            <person name="Goeker M."/>
        </authorList>
    </citation>
    <scope>NUCLEOTIDE SEQUENCE [LARGE SCALE GENOMIC DNA]</scope>
    <source>
        <strain evidence="6 7">DSM 15505</strain>
    </source>
</reference>
<dbReference type="RefSeq" id="WP_243865016.1">
    <property type="nucleotide sequence ID" value="NZ_SOAX01000004.1"/>
</dbReference>
<keyword evidence="7" id="KW-1185">Reference proteome</keyword>
<keyword evidence="4" id="KW-1133">Transmembrane helix</keyword>
<feature type="transmembrane region" description="Helical" evidence="4">
    <location>
        <begin position="134"/>
        <end position="152"/>
    </location>
</feature>
<dbReference type="InterPro" id="IPR029787">
    <property type="entry name" value="Nucleotide_cyclase"/>
</dbReference>
<dbReference type="Proteomes" id="UP000295830">
    <property type="component" value="Unassembled WGS sequence"/>
</dbReference>
<dbReference type="PANTHER" id="PTHR45138">
    <property type="entry name" value="REGULATORY COMPONENTS OF SENSORY TRANSDUCTION SYSTEM"/>
    <property type="match status" value="1"/>
</dbReference>
<dbReference type="EMBL" id="SOAX01000004">
    <property type="protein sequence ID" value="TDT40327.1"/>
    <property type="molecule type" value="Genomic_DNA"/>
</dbReference>
<dbReference type="AlphaFoldDB" id="A0A4R7JSK2"/>
<keyword evidence="4" id="KW-0812">Transmembrane</keyword>